<name>A0A285SXF7_9BACL</name>
<evidence type="ECO:0000313" key="1">
    <source>
        <dbReference type="EMBL" id="SOC13364.1"/>
    </source>
</evidence>
<keyword evidence="2" id="KW-1185">Reference proteome</keyword>
<dbReference type="RefSeq" id="WP_097073892.1">
    <property type="nucleotide sequence ID" value="NZ_OBMQ01000007.1"/>
</dbReference>
<evidence type="ECO:0000313" key="2">
    <source>
        <dbReference type="Proteomes" id="UP000219636"/>
    </source>
</evidence>
<dbReference type="AlphaFoldDB" id="A0A285SXF7"/>
<accession>A0A285SXF7</accession>
<dbReference type="Proteomes" id="UP000219636">
    <property type="component" value="Unassembled WGS sequence"/>
</dbReference>
<organism evidence="1 2">
    <name type="scientific">Ureibacillus xyleni</name>
    <dbReference type="NCBI Taxonomy" id="614648"/>
    <lineage>
        <taxon>Bacteria</taxon>
        <taxon>Bacillati</taxon>
        <taxon>Bacillota</taxon>
        <taxon>Bacilli</taxon>
        <taxon>Bacillales</taxon>
        <taxon>Caryophanaceae</taxon>
        <taxon>Ureibacillus</taxon>
    </lineage>
</organism>
<sequence>MKKIIPLLFIFVIANGETHANADNAPQPFEVIFPEVGYKTVEAALWEFEKHFQQELKLPLRVPPISFTHHFGRFSDLDGEINDSFEMKMISDQYPENHFKIDVRPVKYNIPFDRYVSKVYQLTDGKKATYIEDPRFGFNMLVFEKEGWQYVFSIDNEAAHKVTPEILVQIANSIDY</sequence>
<reference evidence="2" key="1">
    <citation type="submission" date="2017-08" db="EMBL/GenBank/DDBJ databases">
        <authorList>
            <person name="Varghese N."/>
            <person name="Submissions S."/>
        </authorList>
    </citation>
    <scope>NUCLEOTIDE SEQUENCE [LARGE SCALE GENOMIC DNA]</scope>
    <source>
        <strain evidence="2">JC22</strain>
    </source>
</reference>
<protein>
    <submittedName>
        <fullName evidence="1">Uncharacterized protein</fullName>
    </submittedName>
</protein>
<proteinExistence type="predicted"/>
<dbReference type="EMBL" id="OBMQ01000007">
    <property type="protein sequence ID" value="SOC13364.1"/>
    <property type="molecule type" value="Genomic_DNA"/>
</dbReference>
<dbReference type="OrthoDB" id="2437594at2"/>
<gene>
    <name evidence="1" type="ORF">SAMN05880501_107167</name>
</gene>